<dbReference type="InterPro" id="IPR004087">
    <property type="entry name" value="KH_dom"/>
</dbReference>
<dbReference type="HAMAP" id="MF_00623">
    <property type="entry name" value="Exosome_Rrp4"/>
    <property type="match status" value="1"/>
</dbReference>
<dbReference type="GO" id="GO:0071034">
    <property type="term" value="P:CUT catabolic process"/>
    <property type="evidence" value="ECO:0007669"/>
    <property type="project" value="TreeGrafter"/>
</dbReference>
<dbReference type="PANTHER" id="PTHR21321">
    <property type="entry name" value="PNAS-3 RELATED"/>
    <property type="match status" value="1"/>
</dbReference>
<dbReference type="GO" id="GO:0008143">
    <property type="term" value="F:poly(A) binding"/>
    <property type="evidence" value="ECO:0007669"/>
    <property type="project" value="InterPro"/>
</dbReference>
<dbReference type="InterPro" id="IPR054371">
    <property type="entry name" value="RRP4_N"/>
</dbReference>
<dbReference type="GO" id="GO:0071051">
    <property type="term" value="P:poly(A)-dependent snoRNA 3'-end processing"/>
    <property type="evidence" value="ECO:0007669"/>
    <property type="project" value="TreeGrafter"/>
</dbReference>
<dbReference type="InterPro" id="IPR026699">
    <property type="entry name" value="Exosome_RNA_bind1/RRP40/RRP4"/>
</dbReference>
<comment type="subcellular location">
    <subcellularLocation>
        <location evidence="5">Cytoplasm</location>
    </subcellularLocation>
</comment>
<dbReference type="Gene3D" id="2.40.50.100">
    <property type="match status" value="1"/>
</dbReference>
<evidence type="ECO:0000256" key="5">
    <source>
        <dbReference type="HAMAP-Rule" id="MF_00623"/>
    </source>
</evidence>
<dbReference type="GO" id="GO:0034475">
    <property type="term" value="P:U4 snRNA 3'-end processing"/>
    <property type="evidence" value="ECO:0007669"/>
    <property type="project" value="TreeGrafter"/>
</dbReference>
<dbReference type="EMBL" id="KF901068">
    <property type="protein sequence ID" value="AIF16949.1"/>
    <property type="molecule type" value="Genomic_DNA"/>
</dbReference>
<dbReference type="SMART" id="SM00322">
    <property type="entry name" value="KH"/>
    <property type="match status" value="1"/>
</dbReference>
<dbReference type="InterPro" id="IPR023474">
    <property type="entry name" value="Rrp4"/>
</dbReference>
<name>A0A075HM73_9ARCH</name>
<comment type="subunit">
    <text evidence="5">Component of the archaeal exosome complex. Forms a trimer of Rrp4 and/or Csl4 subunits. The trimer associates with an hexameric ring-like arrangement composed of 3 Rrp41-Rrp42 heterodimers.</text>
</comment>
<dbReference type="GO" id="GO:0000178">
    <property type="term" value="C:exosome (RNase complex)"/>
    <property type="evidence" value="ECO:0007669"/>
    <property type="project" value="UniProtKB-KW"/>
</dbReference>
<dbReference type="Pfam" id="PF22625">
    <property type="entry name" value="ECR1_N_2"/>
    <property type="match status" value="1"/>
</dbReference>
<accession>A0A075HM73</accession>
<dbReference type="Gene3D" id="2.40.50.140">
    <property type="entry name" value="Nucleic acid-binding proteins"/>
    <property type="match status" value="1"/>
</dbReference>
<reference evidence="7" key="1">
    <citation type="journal article" date="2014" name="Genome Biol. Evol.">
        <title>Pangenome evidence for extensive interdomain horizontal transfer affecting lineage core and shell genes in uncultured planktonic thaumarchaeota and euryarchaeota.</title>
        <authorList>
            <person name="Deschamps P."/>
            <person name="Zivanovic Y."/>
            <person name="Moreira D."/>
            <person name="Rodriguez-Valera F."/>
            <person name="Lopez-Garcia P."/>
        </authorList>
    </citation>
    <scope>NUCLEOTIDE SEQUENCE</scope>
</reference>
<dbReference type="SUPFAM" id="SSF50249">
    <property type="entry name" value="Nucleic acid-binding proteins"/>
    <property type="match status" value="1"/>
</dbReference>
<proteinExistence type="inferred from homology"/>
<feature type="domain" description="K Homology" evidence="6">
    <location>
        <begin position="139"/>
        <end position="204"/>
    </location>
</feature>
<evidence type="ECO:0000256" key="3">
    <source>
        <dbReference type="ARBA" id="ARBA00022835"/>
    </source>
</evidence>
<comment type="function">
    <text evidence="5">Non-catalytic component of the exosome, which is a complex involved in RNA degradation. Increases the RNA binding and the efficiency of RNA degradation. Confers strong poly(A) specificity to the exosome.</text>
</comment>
<dbReference type="CDD" id="cd05789">
    <property type="entry name" value="S1_Rrp4"/>
    <property type="match status" value="1"/>
</dbReference>
<sequence length="223" mass="24228">MSQNKFVIPGDVIITGSYTPEQNVILDGDKIMSTAIGFYEIEDNRVNVIPLTGLYTPKIDDLIIGKVMSHSALSWDVDINSYYTGMLQASDIFGRDYSPSKDDLSLKLCVGDIISTRIINAGGSRGPLLSISGQNLGKIDSGELVKISPTKIPRLIGKHGSMIQTIESSTNVTITIGQNGLIVLKCDDSAGLKKAVESIKMMDKALHNTNLEEKIQNILDEKN</sequence>
<keyword evidence="4 5" id="KW-0694">RNA-binding</keyword>
<gene>
    <name evidence="7" type="primary">EXOSC2</name>
    <name evidence="7" type="synonym">RRP4</name>
    <name evidence="5" type="synonym">rrp4</name>
</gene>
<evidence type="ECO:0000256" key="4">
    <source>
        <dbReference type="ARBA" id="ARBA00022884"/>
    </source>
</evidence>
<dbReference type="GO" id="GO:0000467">
    <property type="term" value="P:exonucleolytic trimming to generate mature 3'-end of 5.8S rRNA from tricistronic rRNA transcript (SSU-rRNA, 5.8S rRNA, LSU-rRNA)"/>
    <property type="evidence" value="ECO:0007669"/>
    <property type="project" value="TreeGrafter"/>
</dbReference>
<dbReference type="GO" id="GO:0005737">
    <property type="term" value="C:cytoplasm"/>
    <property type="evidence" value="ECO:0007669"/>
    <property type="project" value="UniProtKB-SubCell"/>
</dbReference>
<keyword evidence="2 5" id="KW-0963">Cytoplasm</keyword>
<dbReference type="PROSITE" id="PS50084">
    <property type="entry name" value="KH_TYPE_1"/>
    <property type="match status" value="1"/>
</dbReference>
<keyword evidence="3 5" id="KW-0271">Exosome</keyword>
<evidence type="ECO:0000256" key="1">
    <source>
        <dbReference type="ARBA" id="ARBA00009155"/>
    </source>
</evidence>
<protein>
    <recommendedName>
        <fullName evidence="5">Exosome complex component Rrp4</fullName>
    </recommendedName>
</protein>
<evidence type="ECO:0000256" key="2">
    <source>
        <dbReference type="ARBA" id="ARBA00022490"/>
    </source>
</evidence>
<dbReference type="SUPFAM" id="SSF110324">
    <property type="entry name" value="Ribosomal L27 protein-like"/>
    <property type="match status" value="1"/>
</dbReference>
<dbReference type="InterPro" id="IPR004088">
    <property type="entry name" value="KH_dom_type_1"/>
</dbReference>
<dbReference type="NCBIfam" id="NF003181">
    <property type="entry name" value="PRK04163.1-1"/>
    <property type="match status" value="1"/>
</dbReference>
<dbReference type="InterPro" id="IPR012340">
    <property type="entry name" value="NA-bd_OB-fold"/>
</dbReference>
<evidence type="ECO:0000259" key="6">
    <source>
        <dbReference type="SMART" id="SM00322"/>
    </source>
</evidence>
<dbReference type="InterPro" id="IPR048565">
    <property type="entry name" value="S1_RRP4"/>
</dbReference>
<comment type="similarity">
    <text evidence="1 5">Belongs to the RRP4 family.</text>
</comment>
<dbReference type="AlphaFoldDB" id="A0A075HM73"/>
<dbReference type="SUPFAM" id="SSF54791">
    <property type="entry name" value="Eukaryotic type KH-domain (KH-domain type I)"/>
    <property type="match status" value="1"/>
</dbReference>
<dbReference type="Gene3D" id="3.30.1370.10">
    <property type="entry name" value="K Homology domain, type 1"/>
    <property type="match status" value="1"/>
</dbReference>
<organism evidence="7">
    <name type="scientific">uncultured marine thaumarchaeote KM3_75_F03</name>
    <dbReference type="NCBI Taxonomy" id="1456279"/>
    <lineage>
        <taxon>Archaea</taxon>
        <taxon>Nitrososphaerota</taxon>
        <taxon>environmental samples</taxon>
    </lineage>
</organism>
<evidence type="ECO:0000313" key="7">
    <source>
        <dbReference type="EMBL" id="AIF16949.1"/>
    </source>
</evidence>
<dbReference type="InterPro" id="IPR036612">
    <property type="entry name" value="KH_dom_type_1_sf"/>
</dbReference>
<dbReference type="Pfam" id="PF00013">
    <property type="entry name" value="KH_1"/>
    <property type="match status" value="1"/>
</dbReference>
<dbReference type="PANTHER" id="PTHR21321:SF4">
    <property type="entry name" value="EXOSOME COMPLEX COMPONENT RRP4"/>
    <property type="match status" value="1"/>
</dbReference>
<dbReference type="CDD" id="cd22524">
    <property type="entry name" value="KH-I_Rrp4_prokar"/>
    <property type="match status" value="1"/>
</dbReference>